<keyword evidence="5 11" id="KW-0479">Metal-binding</keyword>
<dbReference type="OrthoDB" id="2016548at2759"/>
<dbReference type="EMBL" id="LFZO01000127">
    <property type="protein sequence ID" value="KXT13170.1"/>
    <property type="molecule type" value="Genomic_DNA"/>
</dbReference>
<evidence type="ECO:0000256" key="8">
    <source>
        <dbReference type="ARBA" id="ARBA00023004"/>
    </source>
</evidence>
<dbReference type="GO" id="GO:0010309">
    <property type="term" value="F:acireductone dioxygenase [iron(II)-requiring] activity"/>
    <property type="evidence" value="ECO:0007669"/>
    <property type="project" value="UniProtKB-UniRule"/>
</dbReference>
<evidence type="ECO:0000256" key="2">
    <source>
        <dbReference type="ARBA" id="ARBA00022490"/>
    </source>
</evidence>
<dbReference type="InterPro" id="IPR014710">
    <property type="entry name" value="RmlC-like_jellyroll"/>
</dbReference>
<dbReference type="AlphaFoldDB" id="A0A139IEP5"/>
<feature type="binding site" evidence="11">
    <location>
        <position position="462"/>
    </location>
    <ligand>
        <name>Fe(2+)</name>
        <dbReference type="ChEBI" id="CHEBI:29033"/>
        <note>for iron-dependent acireductone dioxygenase activity</note>
    </ligand>
</feature>
<dbReference type="Pfam" id="PF03079">
    <property type="entry name" value="ARD"/>
    <property type="match status" value="1"/>
</dbReference>
<evidence type="ECO:0000259" key="14">
    <source>
        <dbReference type="Pfam" id="PF04982"/>
    </source>
</evidence>
<dbReference type="Gene3D" id="2.60.120.10">
    <property type="entry name" value="Jelly Rolls"/>
    <property type="match status" value="1"/>
</dbReference>
<comment type="catalytic activity">
    <reaction evidence="11">
        <text>1,2-dihydroxy-5-(methylsulfanyl)pent-1-en-3-one + O2 = 3-(methylsulfanyl)propanoate + CO + formate + 2 H(+)</text>
        <dbReference type="Rhea" id="RHEA:14161"/>
        <dbReference type="ChEBI" id="CHEBI:15378"/>
        <dbReference type="ChEBI" id="CHEBI:15379"/>
        <dbReference type="ChEBI" id="CHEBI:15740"/>
        <dbReference type="ChEBI" id="CHEBI:17245"/>
        <dbReference type="ChEBI" id="CHEBI:49016"/>
        <dbReference type="ChEBI" id="CHEBI:49252"/>
        <dbReference type="EC" id="1.13.11.53"/>
    </reaction>
</comment>
<evidence type="ECO:0000256" key="9">
    <source>
        <dbReference type="ARBA" id="ARBA00023167"/>
    </source>
</evidence>
<dbReference type="Pfam" id="PF04982">
    <property type="entry name" value="TM_HPP"/>
    <property type="match status" value="1"/>
</dbReference>
<evidence type="ECO:0000313" key="15">
    <source>
        <dbReference type="EMBL" id="KXT13170.1"/>
    </source>
</evidence>
<comment type="catalytic activity">
    <reaction evidence="1 11">
        <text>1,2-dihydroxy-5-(methylsulfanyl)pent-1-en-3-one + O2 = 4-methylsulfanyl-2-oxobutanoate + formate + 2 H(+)</text>
        <dbReference type="Rhea" id="RHEA:24504"/>
        <dbReference type="ChEBI" id="CHEBI:15378"/>
        <dbReference type="ChEBI" id="CHEBI:15379"/>
        <dbReference type="ChEBI" id="CHEBI:15740"/>
        <dbReference type="ChEBI" id="CHEBI:16723"/>
        <dbReference type="ChEBI" id="CHEBI:49252"/>
        <dbReference type="EC" id="1.13.11.54"/>
    </reaction>
</comment>
<comment type="pathway">
    <text evidence="11">Amino-acid biosynthesis; L-methionine biosynthesis via salvage pathway; L-methionine from S-methyl-5-thio-alpha-D-ribose 1-phosphate: step 5/6.</text>
</comment>
<dbReference type="GO" id="GO:0005737">
    <property type="term" value="C:cytoplasm"/>
    <property type="evidence" value="ECO:0007669"/>
    <property type="project" value="UniProtKB-SubCell"/>
</dbReference>
<dbReference type="InterPro" id="IPR004313">
    <property type="entry name" value="ARD"/>
</dbReference>
<feature type="transmembrane region" description="Helical" evidence="13">
    <location>
        <begin position="190"/>
        <end position="208"/>
    </location>
</feature>
<evidence type="ECO:0000256" key="5">
    <source>
        <dbReference type="ARBA" id="ARBA00022723"/>
    </source>
</evidence>
<comment type="subcellular location">
    <subcellularLocation>
        <location evidence="11">Cytoplasm</location>
    </subcellularLocation>
    <subcellularLocation>
        <location evidence="11">Nucleus</location>
    </subcellularLocation>
</comment>
<feature type="binding site" evidence="11">
    <location>
        <position position="456"/>
    </location>
    <ligand>
        <name>Fe(2+)</name>
        <dbReference type="ChEBI" id="CHEBI:29033"/>
        <note>for iron-dependent acireductone dioxygenase activity</note>
    </ligand>
</feature>
<sequence length="553" mass="63063">MGVQSEPLRQLLDFDLDRYLNPWIPHNRLYILPKPIRHWLGYRESPQKEPYAVLQWPITFLATVAGLSLVAGIGNYAPGITAWHPPVLIASLGASAVLAFNTIKSPLAQPRNAIIGNTLAAICGTAIAKLFQLNSEFDNIQWVSGAVGCALASWVMSLTNTIHPPGGATAVLASTETVIIAMGWKFVPIVLLDSCLMVVVACIFNNILRQYPIYWWTPANTGCKLRHEKAKAQQDQEAKTAEEGKAPAKATSDTSSDRTLRREFSNRVDFVDGIEDVHIRAYRIELPHHLKLENAEVMLLEKIQERLRTHVFCSSSVALRLQSIELHRTVYPHDKWFWTYLRSIARLQQTSSSIHCIRSSTDVLRDGPHLQDLITMKAYWFDNIEGDQRLPHDSGRPVDPAYLSKLGIIHHELPDNLDAVNKIASERKYKNRDEIRISPSLLPDYENKVKTFFDEHLHEDEEIRYILEGGGYFDVRSKDDDWVRIRLEKGDLMIMPAGIYHRFTTDEQNYTHAMRLFKEDPKWTPLKRSEKSTDENGFRKEYLRARDGDGLFA</sequence>
<dbReference type="FunFam" id="2.60.120.10:FF:000079">
    <property type="entry name" value="1,2-dihydroxy-3-keto-5-methylthiopentene dioxygenase"/>
    <property type="match status" value="1"/>
</dbReference>
<accession>A0A139IEP5</accession>
<feature type="domain" description="HPP transmembrane region" evidence="14">
    <location>
        <begin position="53"/>
        <end position="212"/>
    </location>
</feature>
<evidence type="ECO:0000256" key="6">
    <source>
        <dbReference type="ARBA" id="ARBA00022964"/>
    </source>
</evidence>
<keyword evidence="9 11" id="KW-0486">Methionine biosynthesis</keyword>
<dbReference type="InterPro" id="IPR011051">
    <property type="entry name" value="RmlC_Cupin_sf"/>
</dbReference>
<feature type="binding site" evidence="11">
    <location>
        <position position="501"/>
    </location>
    <ligand>
        <name>Fe(2+)</name>
        <dbReference type="ChEBI" id="CHEBI:29033"/>
        <note>for iron-dependent acireductone dioxygenase activity</note>
    </ligand>
</feature>
<dbReference type="GO" id="GO:0010308">
    <property type="term" value="F:acireductone dioxygenase (Ni2+-requiring) activity"/>
    <property type="evidence" value="ECO:0007669"/>
    <property type="project" value="UniProtKB-UniRule"/>
</dbReference>
<evidence type="ECO:0000256" key="3">
    <source>
        <dbReference type="ARBA" id="ARBA00022596"/>
    </source>
</evidence>
<dbReference type="SUPFAM" id="SSF51182">
    <property type="entry name" value="RmlC-like cupins"/>
    <property type="match status" value="1"/>
</dbReference>
<proteinExistence type="inferred from homology"/>
<evidence type="ECO:0000256" key="11">
    <source>
        <dbReference type="HAMAP-Rule" id="MF_03154"/>
    </source>
</evidence>
<keyword evidence="7 11" id="KW-0560">Oxidoreductase</keyword>
<comment type="caution">
    <text evidence="15">The sequence shown here is derived from an EMBL/GenBank/DDBJ whole genome shotgun (WGS) entry which is preliminary data.</text>
</comment>
<evidence type="ECO:0000256" key="10">
    <source>
        <dbReference type="ARBA" id="ARBA00023242"/>
    </source>
</evidence>
<dbReference type="CDD" id="cd02232">
    <property type="entry name" value="cupin_ARD"/>
    <property type="match status" value="1"/>
</dbReference>
<dbReference type="STRING" id="113226.A0A139IEP5"/>
<keyword evidence="3 11" id="KW-0533">Nickel</keyword>
<comment type="similarity">
    <text evidence="11">Belongs to the acireductone dioxygenase (ARD) family.</text>
</comment>
<dbReference type="UniPathway" id="UPA00904">
    <property type="reaction ID" value="UER00878"/>
</dbReference>
<reference evidence="15 16" key="1">
    <citation type="submission" date="2015-07" db="EMBL/GenBank/DDBJ databases">
        <title>Comparative genomics of the Sigatoka disease complex on banana suggests a link between parallel evolutionary changes in Pseudocercospora fijiensis and Pseudocercospora eumusae and increased virulence on the banana host.</title>
        <authorList>
            <person name="Chang T.-C."/>
            <person name="Salvucci A."/>
            <person name="Crous P.W."/>
            <person name="Stergiopoulos I."/>
        </authorList>
    </citation>
    <scope>NUCLEOTIDE SEQUENCE [LARGE SCALE GENOMIC DNA]</scope>
    <source>
        <strain evidence="15 16">CBS 116634</strain>
    </source>
</reference>
<dbReference type="PANTHER" id="PTHR23418">
    <property type="entry name" value="ACIREDUCTONE DIOXYGENASE"/>
    <property type="match status" value="1"/>
</dbReference>
<comment type="cofactor">
    <cofactor evidence="11">
        <name>Fe(2+)</name>
        <dbReference type="ChEBI" id="CHEBI:29033"/>
    </cofactor>
    <cofactor evidence="11">
        <name>Ni(2+)</name>
        <dbReference type="ChEBI" id="CHEBI:49786"/>
    </cofactor>
    <text evidence="11">Binds either 1 Fe or Ni cation per monomer. Iron-binding promotes an acireductone dioxygenase reaction producing 2-keto-4-methylthiobutyrate, while nickel-binding promotes an acireductone dioxygenase reaction producing 3-(methylsulfanyl)propanoate.</text>
</comment>
<keyword evidence="4 11" id="KW-0028">Amino-acid biosynthesis</keyword>
<dbReference type="GO" id="GO:0016151">
    <property type="term" value="F:nickel cation binding"/>
    <property type="evidence" value="ECO:0007669"/>
    <property type="project" value="UniProtKB-UniRule"/>
</dbReference>
<keyword evidence="13" id="KW-0812">Transmembrane</keyword>
<keyword evidence="8 11" id="KW-0408">Iron</keyword>
<comment type="function">
    <text evidence="11">Catalyzes 2 different reactions between oxygen and the acireductone 1,2-dihydroxy-3-keto-5-methylthiopentene (DHK-MTPene) depending upon the metal bound in the active site. Fe-containing acireductone dioxygenase (Fe-ARD) produces formate and 2-keto-4-methylthiobutyrate (KMTB), the alpha-ketoacid precursor of methionine in the methionine recycle pathway. Ni-containing acireductone dioxygenase (Ni-ARD) produces methylthiopropionate, carbon monoxide and formate, and does not lie on the methionine recycle pathway.</text>
</comment>
<evidence type="ECO:0000256" key="13">
    <source>
        <dbReference type="SAM" id="Phobius"/>
    </source>
</evidence>
<feature type="region of interest" description="Disordered" evidence="12">
    <location>
        <begin position="227"/>
        <end position="258"/>
    </location>
</feature>
<feature type="binding site" evidence="11">
    <location>
        <position position="462"/>
    </location>
    <ligand>
        <name>Ni(2+)</name>
        <dbReference type="ChEBI" id="CHEBI:49786"/>
        <note>for nickel-dependent acireductone dioxygenase activity</note>
    </ligand>
</feature>
<feature type="binding site" evidence="11">
    <location>
        <position position="458"/>
    </location>
    <ligand>
        <name>Fe(2+)</name>
        <dbReference type="ChEBI" id="CHEBI:29033"/>
        <note>for iron-dependent acireductone dioxygenase activity</note>
    </ligand>
</feature>
<feature type="binding site" evidence="11">
    <location>
        <position position="501"/>
    </location>
    <ligand>
        <name>Ni(2+)</name>
        <dbReference type="ChEBI" id="CHEBI:49786"/>
        <note>for nickel-dependent acireductone dioxygenase activity</note>
    </ligand>
</feature>
<dbReference type="Proteomes" id="UP000073492">
    <property type="component" value="Unassembled WGS sequence"/>
</dbReference>
<dbReference type="EC" id="1.13.11.54" evidence="11"/>
<feature type="binding site" evidence="11">
    <location>
        <position position="458"/>
    </location>
    <ligand>
        <name>Ni(2+)</name>
        <dbReference type="ChEBI" id="CHEBI:49786"/>
        <note>for nickel-dependent acireductone dioxygenase activity</note>
    </ligand>
</feature>
<keyword evidence="13" id="KW-1133">Transmembrane helix</keyword>
<dbReference type="EC" id="1.13.11.53" evidence="11"/>
<feature type="transmembrane region" description="Helical" evidence="13">
    <location>
        <begin position="53"/>
        <end position="77"/>
    </location>
</feature>
<organism evidence="15 16">
    <name type="scientific">Pseudocercospora musae</name>
    <dbReference type="NCBI Taxonomy" id="113226"/>
    <lineage>
        <taxon>Eukaryota</taxon>
        <taxon>Fungi</taxon>
        <taxon>Dikarya</taxon>
        <taxon>Ascomycota</taxon>
        <taxon>Pezizomycotina</taxon>
        <taxon>Dothideomycetes</taxon>
        <taxon>Dothideomycetidae</taxon>
        <taxon>Mycosphaerellales</taxon>
        <taxon>Mycosphaerellaceae</taxon>
        <taxon>Pseudocercospora</taxon>
    </lineage>
</organism>
<dbReference type="InterPro" id="IPR058581">
    <property type="entry name" value="TM_HPP"/>
</dbReference>
<keyword evidence="2 11" id="KW-0963">Cytoplasm</keyword>
<keyword evidence="13" id="KW-0472">Membrane</keyword>
<evidence type="ECO:0000313" key="16">
    <source>
        <dbReference type="Proteomes" id="UP000073492"/>
    </source>
</evidence>
<feature type="binding site" evidence="11">
    <location>
        <position position="456"/>
    </location>
    <ligand>
        <name>Ni(2+)</name>
        <dbReference type="ChEBI" id="CHEBI:49786"/>
        <note>for nickel-dependent acireductone dioxygenase activity</note>
    </ligand>
</feature>
<evidence type="ECO:0000256" key="12">
    <source>
        <dbReference type="SAM" id="MobiDB-lite"/>
    </source>
</evidence>
<feature type="transmembrane region" description="Helical" evidence="13">
    <location>
        <begin position="83"/>
        <end position="101"/>
    </location>
</feature>
<dbReference type="InterPro" id="IPR027496">
    <property type="entry name" value="ARD_euk"/>
</dbReference>
<keyword evidence="6 11" id="KW-0223">Dioxygenase</keyword>
<gene>
    <name evidence="11" type="primary">ADI1</name>
    <name evidence="15" type="ORF">AC579_9392</name>
</gene>
<keyword evidence="16" id="KW-1185">Reference proteome</keyword>
<protein>
    <recommendedName>
        <fullName evidence="11">Acireductone dioxygenase</fullName>
    </recommendedName>
    <alternativeName>
        <fullName evidence="11">Acireductone dioxygenase (Fe(2+)-requiring)</fullName>
        <shortName evidence="11">ARD'</shortName>
        <shortName evidence="11">Fe-ARD</shortName>
        <ecNumber evidence="11">1.13.11.54</ecNumber>
    </alternativeName>
    <alternativeName>
        <fullName evidence="11">Acireductone dioxygenase (Ni(2+)-requiring)</fullName>
        <shortName evidence="11">ARD</shortName>
        <shortName evidence="11">Ni-ARD</shortName>
        <ecNumber evidence="11">1.13.11.53</ecNumber>
    </alternativeName>
</protein>
<dbReference type="PANTHER" id="PTHR23418:SF0">
    <property type="entry name" value="ACIREDUCTONE DIOXYGENASE"/>
    <property type="match status" value="1"/>
</dbReference>
<dbReference type="GO" id="GO:0005506">
    <property type="term" value="F:iron ion binding"/>
    <property type="evidence" value="ECO:0007669"/>
    <property type="project" value="UniProtKB-UniRule"/>
</dbReference>
<feature type="compositionally biased region" description="Basic and acidic residues" evidence="12">
    <location>
        <begin position="230"/>
        <end position="246"/>
    </location>
</feature>
<dbReference type="HAMAP" id="MF_03154">
    <property type="entry name" value="Salvage_MtnD_euk"/>
    <property type="match status" value="1"/>
</dbReference>
<evidence type="ECO:0000256" key="4">
    <source>
        <dbReference type="ARBA" id="ARBA00022605"/>
    </source>
</evidence>
<evidence type="ECO:0000256" key="1">
    <source>
        <dbReference type="ARBA" id="ARBA00000428"/>
    </source>
</evidence>
<keyword evidence="10 11" id="KW-0539">Nucleus</keyword>
<dbReference type="GO" id="GO:0019509">
    <property type="term" value="P:L-methionine salvage from methylthioadenosine"/>
    <property type="evidence" value="ECO:0007669"/>
    <property type="project" value="UniProtKB-UniRule"/>
</dbReference>
<name>A0A139IEP5_9PEZI</name>
<dbReference type="GO" id="GO:0005634">
    <property type="term" value="C:nucleus"/>
    <property type="evidence" value="ECO:0007669"/>
    <property type="project" value="UniProtKB-SubCell"/>
</dbReference>
<evidence type="ECO:0000256" key="7">
    <source>
        <dbReference type="ARBA" id="ARBA00023002"/>
    </source>
</evidence>